<organism evidence="5 6">
    <name type="scientific">Haemaphysalis longicornis</name>
    <name type="common">Bush tick</name>
    <dbReference type="NCBI Taxonomy" id="44386"/>
    <lineage>
        <taxon>Eukaryota</taxon>
        <taxon>Metazoa</taxon>
        <taxon>Ecdysozoa</taxon>
        <taxon>Arthropoda</taxon>
        <taxon>Chelicerata</taxon>
        <taxon>Arachnida</taxon>
        <taxon>Acari</taxon>
        <taxon>Parasitiformes</taxon>
        <taxon>Ixodida</taxon>
        <taxon>Ixodoidea</taxon>
        <taxon>Ixodidae</taxon>
        <taxon>Haemaphysalinae</taxon>
        <taxon>Haemaphysalis</taxon>
    </lineage>
</organism>
<evidence type="ECO:0000313" key="6">
    <source>
        <dbReference type="Proteomes" id="UP000821853"/>
    </source>
</evidence>
<dbReference type="AlphaFoldDB" id="A0A9J6H3T7"/>
<keyword evidence="2" id="KW-0325">Glycoprotein</keyword>
<dbReference type="VEuPathDB" id="VectorBase:HLOH_041602"/>
<feature type="domain" description="Calcineurin-like phosphoesterase" evidence="4">
    <location>
        <begin position="44"/>
        <end position="160"/>
    </location>
</feature>
<evidence type="ECO:0000313" key="5">
    <source>
        <dbReference type="EMBL" id="KAH9382405.1"/>
    </source>
</evidence>
<dbReference type="EMBL" id="JABSTR010000011">
    <property type="protein sequence ID" value="KAH9382405.1"/>
    <property type="molecule type" value="Genomic_DNA"/>
</dbReference>
<evidence type="ECO:0000256" key="3">
    <source>
        <dbReference type="SAM" id="SignalP"/>
    </source>
</evidence>
<accession>A0A9J6H3T7</accession>
<evidence type="ECO:0000256" key="2">
    <source>
        <dbReference type="ARBA" id="ARBA00023180"/>
    </source>
</evidence>
<dbReference type="PANTHER" id="PTHR10340">
    <property type="entry name" value="SPHINGOMYELIN PHOSPHODIESTERASE"/>
    <property type="match status" value="1"/>
</dbReference>
<dbReference type="OMA" id="HINEMHF"/>
<comment type="caution">
    <text evidence="5">The sequence shown here is derived from an EMBL/GenBank/DDBJ whole genome shotgun (WGS) entry which is preliminary data.</text>
</comment>
<dbReference type="InterPro" id="IPR029052">
    <property type="entry name" value="Metallo-depent_PP-like"/>
</dbReference>
<evidence type="ECO:0000256" key="1">
    <source>
        <dbReference type="ARBA" id="ARBA00022801"/>
    </source>
</evidence>
<feature type="chain" id="PRO_5039914744" description="Calcineurin-like phosphoesterase domain-containing protein" evidence="3">
    <location>
        <begin position="32"/>
        <end position="166"/>
    </location>
</feature>
<sequence>MDLLKRNSNPVSMSLLVGLLWLVCYMQSITSTEVCTGLVKTYKLSDTHYDPEYAEGSLAACDEPLCCRLDSGEVKNDTDRAGRWGDLRFCDLPFRTLDNMLEHIGRKHNLDFAYWTGDLPPHDVWKITREANTKNFNTTTAAIFKRLRGLPVYPVVGNHESVPPNM</sequence>
<reference evidence="5 6" key="1">
    <citation type="journal article" date="2020" name="Cell">
        <title>Large-Scale Comparative Analyses of Tick Genomes Elucidate Their Genetic Diversity and Vector Capacities.</title>
        <authorList>
            <consortium name="Tick Genome and Microbiome Consortium (TIGMIC)"/>
            <person name="Jia N."/>
            <person name="Wang J."/>
            <person name="Shi W."/>
            <person name="Du L."/>
            <person name="Sun Y."/>
            <person name="Zhan W."/>
            <person name="Jiang J.F."/>
            <person name="Wang Q."/>
            <person name="Zhang B."/>
            <person name="Ji P."/>
            <person name="Bell-Sakyi L."/>
            <person name="Cui X.M."/>
            <person name="Yuan T.T."/>
            <person name="Jiang B.G."/>
            <person name="Yang W.F."/>
            <person name="Lam T.T."/>
            <person name="Chang Q.C."/>
            <person name="Ding S.J."/>
            <person name="Wang X.J."/>
            <person name="Zhu J.G."/>
            <person name="Ruan X.D."/>
            <person name="Zhao L."/>
            <person name="Wei J.T."/>
            <person name="Ye R.Z."/>
            <person name="Que T.C."/>
            <person name="Du C.H."/>
            <person name="Zhou Y.H."/>
            <person name="Cheng J.X."/>
            <person name="Dai P.F."/>
            <person name="Guo W.B."/>
            <person name="Han X.H."/>
            <person name="Huang E.J."/>
            <person name="Li L.F."/>
            <person name="Wei W."/>
            <person name="Gao Y.C."/>
            <person name="Liu J.Z."/>
            <person name="Shao H.Z."/>
            <person name="Wang X."/>
            <person name="Wang C.C."/>
            <person name="Yang T.C."/>
            <person name="Huo Q.B."/>
            <person name="Li W."/>
            <person name="Chen H.Y."/>
            <person name="Chen S.E."/>
            <person name="Zhou L.G."/>
            <person name="Ni X.B."/>
            <person name="Tian J.H."/>
            <person name="Sheng Y."/>
            <person name="Liu T."/>
            <person name="Pan Y.S."/>
            <person name="Xia L.Y."/>
            <person name="Li J."/>
            <person name="Zhao F."/>
            <person name="Cao W.C."/>
        </authorList>
    </citation>
    <scope>NUCLEOTIDE SEQUENCE [LARGE SCALE GENOMIC DNA]</scope>
    <source>
        <strain evidence="5">HaeL-2018</strain>
    </source>
</reference>
<dbReference type="GO" id="GO:0061750">
    <property type="term" value="F:acid sphingomyelin phosphodiesterase activity"/>
    <property type="evidence" value="ECO:0007669"/>
    <property type="project" value="TreeGrafter"/>
</dbReference>
<name>A0A9J6H3T7_HAELO</name>
<dbReference type="GO" id="GO:0046513">
    <property type="term" value="P:ceramide biosynthetic process"/>
    <property type="evidence" value="ECO:0007669"/>
    <property type="project" value="TreeGrafter"/>
</dbReference>
<dbReference type="GO" id="GO:0005615">
    <property type="term" value="C:extracellular space"/>
    <property type="evidence" value="ECO:0007669"/>
    <property type="project" value="TreeGrafter"/>
</dbReference>
<proteinExistence type="predicted"/>
<feature type="signal peptide" evidence="3">
    <location>
        <begin position="1"/>
        <end position="31"/>
    </location>
</feature>
<dbReference type="GO" id="GO:0016020">
    <property type="term" value="C:membrane"/>
    <property type="evidence" value="ECO:0007669"/>
    <property type="project" value="GOC"/>
</dbReference>
<dbReference type="GO" id="GO:0005764">
    <property type="term" value="C:lysosome"/>
    <property type="evidence" value="ECO:0007669"/>
    <property type="project" value="TreeGrafter"/>
</dbReference>
<dbReference type="Proteomes" id="UP000821853">
    <property type="component" value="Chromosome 9"/>
</dbReference>
<dbReference type="PANTHER" id="PTHR10340:SF34">
    <property type="entry name" value="SPHINGOMYELIN PHOSPHODIESTERASE"/>
    <property type="match status" value="1"/>
</dbReference>
<dbReference type="InterPro" id="IPR004843">
    <property type="entry name" value="Calcineurin-like_PHP"/>
</dbReference>
<dbReference type="Pfam" id="PF00149">
    <property type="entry name" value="Metallophos"/>
    <property type="match status" value="1"/>
</dbReference>
<protein>
    <recommendedName>
        <fullName evidence="4">Calcineurin-like phosphoesterase domain-containing protein</fullName>
    </recommendedName>
</protein>
<keyword evidence="1" id="KW-0378">Hydrolase</keyword>
<dbReference type="Gene3D" id="3.60.21.10">
    <property type="match status" value="1"/>
</dbReference>
<gene>
    <name evidence="5" type="ORF">HPB48_005551</name>
</gene>
<keyword evidence="6" id="KW-1185">Reference proteome</keyword>
<dbReference type="OrthoDB" id="282973at2759"/>
<keyword evidence="3" id="KW-0732">Signal</keyword>
<evidence type="ECO:0000259" key="4">
    <source>
        <dbReference type="Pfam" id="PF00149"/>
    </source>
</evidence>
<dbReference type="GO" id="GO:0006685">
    <property type="term" value="P:sphingomyelin catabolic process"/>
    <property type="evidence" value="ECO:0007669"/>
    <property type="project" value="TreeGrafter"/>
</dbReference>
<dbReference type="SUPFAM" id="SSF56300">
    <property type="entry name" value="Metallo-dependent phosphatases"/>
    <property type="match status" value="1"/>
</dbReference>